<evidence type="ECO:0000259" key="1">
    <source>
        <dbReference type="PROSITE" id="PS51459"/>
    </source>
</evidence>
<dbReference type="Gene3D" id="1.20.120.1870">
    <property type="entry name" value="Fic/DOC protein, Fido domain"/>
    <property type="match status" value="1"/>
</dbReference>
<dbReference type="GO" id="GO:0016301">
    <property type="term" value="F:kinase activity"/>
    <property type="evidence" value="ECO:0007669"/>
    <property type="project" value="InterPro"/>
</dbReference>
<protein>
    <recommendedName>
        <fullName evidence="1">Fido domain-containing protein</fullName>
    </recommendedName>
</protein>
<dbReference type="InterPro" id="IPR036597">
    <property type="entry name" value="Fido-like_dom_sf"/>
</dbReference>
<dbReference type="InterPro" id="IPR003812">
    <property type="entry name" value="Fido"/>
</dbReference>
<dbReference type="AlphaFoldDB" id="A0A1F4Z823"/>
<dbReference type="PROSITE" id="PS51459">
    <property type="entry name" value="FIDO"/>
    <property type="match status" value="1"/>
</dbReference>
<dbReference type="InterPro" id="IPR006440">
    <property type="entry name" value="Doc"/>
</dbReference>
<organism evidence="2 3">
    <name type="scientific">Candidatus Amesbacteria bacterium RIFCSPHIGHO2_12_FULL_48_14</name>
    <dbReference type="NCBI Taxonomy" id="1797257"/>
    <lineage>
        <taxon>Bacteria</taxon>
        <taxon>Candidatus Amesiibacteriota</taxon>
    </lineage>
</organism>
<evidence type="ECO:0000313" key="2">
    <source>
        <dbReference type="EMBL" id="OGD02400.1"/>
    </source>
</evidence>
<name>A0A1F4Z823_9BACT</name>
<dbReference type="Proteomes" id="UP000178993">
    <property type="component" value="Unassembled WGS sequence"/>
</dbReference>
<dbReference type="PANTHER" id="PTHR39426">
    <property type="entry name" value="HOMOLOGY TO DEATH-ON-CURING PROTEIN OF PHAGE P1"/>
    <property type="match status" value="1"/>
</dbReference>
<dbReference type="SUPFAM" id="SSF140931">
    <property type="entry name" value="Fic-like"/>
    <property type="match status" value="1"/>
</dbReference>
<dbReference type="InterPro" id="IPR053737">
    <property type="entry name" value="Type_II_TA_Toxin"/>
</dbReference>
<dbReference type="EMBL" id="MEXL01000028">
    <property type="protein sequence ID" value="OGD02400.1"/>
    <property type="molecule type" value="Genomic_DNA"/>
</dbReference>
<reference evidence="2 3" key="1">
    <citation type="journal article" date="2016" name="Nat. Commun.">
        <title>Thousands of microbial genomes shed light on interconnected biogeochemical processes in an aquifer system.</title>
        <authorList>
            <person name="Anantharaman K."/>
            <person name="Brown C.T."/>
            <person name="Hug L.A."/>
            <person name="Sharon I."/>
            <person name="Castelle C.J."/>
            <person name="Probst A.J."/>
            <person name="Thomas B.C."/>
            <person name="Singh A."/>
            <person name="Wilkins M.J."/>
            <person name="Karaoz U."/>
            <person name="Brodie E.L."/>
            <person name="Williams K.H."/>
            <person name="Hubbard S.S."/>
            <person name="Banfield J.F."/>
        </authorList>
    </citation>
    <scope>NUCLEOTIDE SEQUENCE [LARGE SCALE GENOMIC DNA]</scope>
</reference>
<sequence>MNWQTVDIEEVYKIHERIITRAGTKASVRDFALLHSAVERPKATFSGKDLYPTVFLKAASLLQSLCLNHPFTDGNKRTAWATTHKFLWDNRYHLKTTKSQAVEFMLLVDNQKPDIKFIASWLKSHCTLSN</sequence>
<feature type="domain" description="Fido" evidence="1">
    <location>
        <begin position="6"/>
        <end position="124"/>
    </location>
</feature>
<proteinExistence type="predicted"/>
<dbReference type="Pfam" id="PF02661">
    <property type="entry name" value="Fic"/>
    <property type="match status" value="1"/>
</dbReference>
<comment type="caution">
    <text evidence="2">The sequence shown here is derived from an EMBL/GenBank/DDBJ whole genome shotgun (WGS) entry which is preliminary data.</text>
</comment>
<dbReference type="PANTHER" id="PTHR39426:SF1">
    <property type="entry name" value="HOMOLOGY TO DEATH-ON-CURING PROTEIN OF PHAGE P1"/>
    <property type="match status" value="1"/>
</dbReference>
<gene>
    <name evidence="2" type="ORF">A3E17_04900</name>
</gene>
<accession>A0A1F4Z823</accession>
<dbReference type="PIRSF" id="PIRSF018297">
    <property type="entry name" value="Doc"/>
    <property type="match status" value="1"/>
</dbReference>
<evidence type="ECO:0000313" key="3">
    <source>
        <dbReference type="Proteomes" id="UP000178993"/>
    </source>
</evidence>
<dbReference type="NCBIfam" id="TIGR01550">
    <property type="entry name" value="DOC_P1"/>
    <property type="match status" value="1"/>
</dbReference>